<comment type="domain">
    <text evidence="10">The DHHC domain is required for palmitoyltransferase activity.</text>
</comment>
<accession>A0A0V0QLD0</accession>
<sequence>MDDQRNRETKDALFGARAFYFVFHIIGIIIILYYQTRVSDDIKNHKFIFPIYVLILLTISIYFFLTCGKNPGFAQQSPQSSLKLSENDQLDCINSIELSEQNSQNQKNIQNNENKYSNQFYNQQNNEFQQESTTYNNNRLSLEQQKGSISSNEDENIDLEQQRDQYKQPLKKISEKSKGNSQSYKESSQLDESELHFKIGEKNSEIQQEEIARRFYCPKCDLKQEYRTRHCDMCGKCIYKFDHHCFWIGGCVGEFNHRTFWAFLFFQSWFLLVVFKIFWNAMDNYSYRDQKTGEWRHESAYGAFAVFAFLSACFLVFTGVLCGYHTFLILTNQTTWEHASRQKITYTQIYPTGFYPFDYGIFKNIKTVFCHDNQPKKWILPTVSQAEEKMKHSFNICENQYYSCC</sequence>
<keyword evidence="4 10" id="KW-0812">Transmembrane</keyword>
<proteinExistence type="inferred from homology"/>
<evidence type="ECO:0000256" key="9">
    <source>
        <dbReference type="ARBA" id="ARBA00023315"/>
    </source>
</evidence>
<evidence type="ECO:0000256" key="7">
    <source>
        <dbReference type="ARBA" id="ARBA00023139"/>
    </source>
</evidence>
<comment type="similarity">
    <text evidence="2 10">Belongs to the DHHC palmitoyltransferase family.</text>
</comment>
<keyword evidence="6 10" id="KW-0472">Membrane</keyword>
<dbReference type="PROSITE" id="PS50216">
    <property type="entry name" value="DHHC"/>
    <property type="match status" value="1"/>
</dbReference>
<dbReference type="GO" id="GO:0019706">
    <property type="term" value="F:protein-cysteine S-palmitoyltransferase activity"/>
    <property type="evidence" value="ECO:0007669"/>
    <property type="project" value="UniProtKB-EC"/>
</dbReference>
<feature type="transmembrane region" description="Helical" evidence="10">
    <location>
        <begin position="47"/>
        <end position="65"/>
    </location>
</feature>
<evidence type="ECO:0000256" key="8">
    <source>
        <dbReference type="ARBA" id="ARBA00023288"/>
    </source>
</evidence>
<evidence type="ECO:0000313" key="13">
    <source>
        <dbReference type="EMBL" id="KRX02865.1"/>
    </source>
</evidence>
<dbReference type="GO" id="GO:0006612">
    <property type="term" value="P:protein targeting to membrane"/>
    <property type="evidence" value="ECO:0007669"/>
    <property type="project" value="TreeGrafter"/>
</dbReference>
<evidence type="ECO:0000256" key="11">
    <source>
        <dbReference type="SAM" id="MobiDB-lite"/>
    </source>
</evidence>
<evidence type="ECO:0000256" key="2">
    <source>
        <dbReference type="ARBA" id="ARBA00008574"/>
    </source>
</evidence>
<dbReference type="PANTHER" id="PTHR22883">
    <property type="entry name" value="ZINC FINGER DHHC DOMAIN CONTAINING PROTEIN"/>
    <property type="match status" value="1"/>
</dbReference>
<keyword evidence="9 10" id="KW-0012">Acyltransferase</keyword>
<gene>
    <name evidence="13" type="ORF">PPERSA_04068</name>
</gene>
<feature type="domain" description="Palmitoyltransferase DHHC" evidence="12">
    <location>
        <begin position="214"/>
        <end position="340"/>
    </location>
</feature>
<evidence type="ECO:0000259" key="12">
    <source>
        <dbReference type="Pfam" id="PF01529"/>
    </source>
</evidence>
<evidence type="ECO:0000256" key="1">
    <source>
        <dbReference type="ARBA" id="ARBA00004127"/>
    </source>
</evidence>
<keyword evidence="14" id="KW-1185">Reference proteome</keyword>
<feature type="transmembrane region" description="Helical" evidence="10">
    <location>
        <begin position="299"/>
        <end position="324"/>
    </location>
</feature>
<dbReference type="InterPro" id="IPR039859">
    <property type="entry name" value="PFA4/ZDH16/20/ERF2-like"/>
</dbReference>
<dbReference type="OrthoDB" id="9909019at2759"/>
<dbReference type="Proteomes" id="UP000054937">
    <property type="component" value="Unassembled WGS sequence"/>
</dbReference>
<evidence type="ECO:0000256" key="3">
    <source>
        <dbReference type="ARBA" id="ARBA00022679"/>
    </source>
</evidence>
<dbReference type="PANTHER" id="PTHR22883:SF301">
    <property type="entry name" value="PALMITOYLTRANSFERASE ZDHHC12"/>
    <property type="match status" value="1"/>
</dbReference>
<dbReference type="Pfam" id="PF01529">
    <property type="entry name" value="DHHC"/>
    <property type="match status" value="1"/>
</dbReference>
<dbReference type="InParanoid" id="A0A0V0QLD0"/>
<protein>
    <recommendedName>
        <fullName evidence="10">Palmitoyltransferase</fullName>
        <ecNumber evidence="10">2.3.1.225</ecNumber>
    </recommendedName>
</protein>
<name>A0A0V0QLD0_PSEPJ</name>
<keyword evidence="3 10" id="KW-0808">Transferase</keyword>
<keyword evidence="8" id="KW-0449">Lipoprotein</keyword>
<dbReference type="EC" id="2.3.1.225" evidence="10"/>
<dbReference type="EMBL" id="LDAU01000151">
    <property type="protein sequence ID" value="KRX02865.1"/>
    <property type="molecule type" value="Genomic_DNA"/>
</dbReference>
<evidence type="ECO:0000256" key="10">
    <source>
        <dbReference type="RuleBase" id="RU079119"/>
    </source>
</evidence>
<comment type="catalytic activity">
    <reaction evidence="10">
        <text>L-cysteinyl-[protein] + hexadecanoyl-CoA = S-hexadecanoyl-L-cysteinyl-[protein] + CoA</text>
        <dbReference type="Rhea" id="RHEA:36683"/>
        <dbReference type="Rhea" id="RHEA-COMP:10131"/>
        <dbReference type="Rhea" id="RHEA-COMP:11032"/>
        <dbReference type="ChEBI" id="CHEBI:29950"/>
        <dbReference type="ChEBI" id="CHEBI:57287"/>
        <dbReference type="ChEBI" id="CHEBI:57379"/>
        <dbReference type="ChEBI" id="CHEBI:74151"/>
        <dbReference type="EC" id="2.3.1.225"/>
    </reaction>
</comment>
<comment type="caution">
    <text evidence="13">The sequence shown here is derived from an EMBL/GenBank/DDBJ whole genome shotgun (WGS) entry which is preliminary data.</text>
</comment>
<evidence type="ECO:0000313" key="14">
    <source>
        <dbReference type="Proteomes" id="UP000054937"/>
    </source>
</evidence>
<keyword evidence="5 10" id="KW-1133">Transmembrane helix</keyword>
<evidence type="ECO:0000256" key="6">
    <source>
        <dbReference type="ARBA" id="ARBA00023136"/>
    </source>
</evidence>
<evidence type="ECO:0000256" key="4">
    <source>
        <dbReference type="ARBA" id="ARBA00022692"/>
    </source>
</evidence>
<organism evidence="13 14">
    <name type="scientific">Pseudocohnilembus persalinus</name>
    <name type="common">Ciliate</name>
    <dbReference type="NCBI Taxonomy" id="266149"/>
    <lineage>
        <taxon>Eukaryota</taxon>
        <taxon>Sar</taxon>
        <taxon>Alveolata</taxon>
        <taxon>Ciliophora</taxon>
        <taxon>Intramacronucleata</taxon>
        <taxon>Oligohymenophorea</taxon>
        <taxon>Scuticociliatia</taxon>
        <taxon>Philasterida</taxon>
        <taxon>Pseudocohnilembidae</taxon>
        <taxon>Pseudocohnilembus</taxon>
    </lineage>
</organism>
<dbReference type="InterPro" id="IPR001594">
    <property type="entry name" value="Palmitoyltrfase_DHHC"/>
</dbReference>
<keyword evidence="7" id="KW-0564">Palmitate</keyword>
<dbReference type="GO" id="GO:0005783">
    <property type="term" value="C:endoplasmic reticulum"/>
    <property type="evidence" value="ECO:0007669"/>
    <property type="project" value="TreeGrafter"/>
</dbReference>
<feature type="region of interest" description="Disordered" evidence="11">
    <location>
        <begin position="145"/>
        <end position="166"/>
    </location>
</feature>
<dbReference type="GO" id="GO:0005794">
    <property type="term" value="C:Golgi apparatus"/>
    <property type="evidence" value="ECO:0007669"/>
    <property type="project" value="TreeGrafter"/>
</dbReference>
<feature type="transmembrane region" description="Helical" evidence="10">
    <location>
        <begin position="260"/>
        <end position="279"/>
    </location>
</feature>
<feature type="transmembrane region" description="Helical" evidence="10">
    <location>
        <begin position="12"/>
        <end position="35"/>
    </location>
</feature>
<evidence type="ECO:0000256" key="5">
    <source>
        <dbReference type="ARBA" id="ARBA00022989"/>
    </source>
</evidence>
<comment type="subcellular location">
    <subcellularLocation>
        <location evidence="1">Endomembrane system</location>
        <topology evidence="1">Multi-pass membrane protein</topology>
    </subcellularLocation>
</comment>
<dbReference type="OMA" id="WRHESAY"/>
<dbReference type="AlphaFoldDB" id="A0A0V0QLD0"/>
<reference evidence="13 14" key="1">
    <citation type="journal article" date="2015" name="Sci. Rep.">
        <title>Genome of the facultative scuticociliatosis pathogen Pseudocohnilembus persalinus provides insight into its virulence through horizontal gene transfer.</title>
        <authorList>
            <person name="Xiong J."/>
            <person name="Wang G."/>
            <person name="Cheng J."/>
            <person name="Tian M."/>
            <person name="Pan X."/>
            <person name="Warren A."/>
            <person name="Jiang C."/>
            <person name="Yuan D."/>
            <person name="Miao W."/>
        </authorList>
    </citation>
    <scope>NUCLEOTIDE SEQUENCE [LARGE SCALE GENOMIC DNA]</scope>
    <source>
        <strain evidence="13">36N120E</strain>
    </source>
</reference>